<evidence type="ECO:0008006" key="11">
    <source>
        <dbReference type="Google" id="ProtNLM"/>
    </source>
</evidence>
<feature type="transmembrane region" description="Helical" evidence="8">
    <location>
        <begin position="286"/>
        <end position="307"/>
    </location>
</feature>
<evidence type="ECO:0000256" key="5">
    <source>
        <dbReference type="ARBA" id="ARBA00022692"/>
    </source>
</evidence>
<dbReference type="Pfam" id="PF04143">
    <property type="entry name" value="Sulf_transp"/>
    <property type="match status" value="1"/>
</dbReference>
<protein>
    <recommendedName>
        <fullName evidence="11">Sulphur transport domain-containing protein</fullName>
    </recommendedName>
</protein>
<sequence>MPSASIMATAGAGAIFGAALTASGVYSPSIILSQMRLEDFHMLQVFLTATGSSALAMVLARRLSISECKPRSNSTLGWFHSHDGNIIGGALLGVGMALTGACPGTVLVQVATGIQSGYYALGGGLLGGFLYLHLGPYLKRTKLIVQDSKCEPCEVPKAKQEMPPRTLISCCSIKEYNVVLVFELVCLAVVLASAYVKPSISNSLLPPIAGGLLIGGAQASSLALTGNAVGVSTAYEQIGKLFSSIFSRSSKKTTIPLTSVYFATGIVAGSYLLSSLVPIPVPGGDLPISVGRAILGGVSMVFGARMAGGCTSGHGISGMSTLSVSSIVTVASIFAGGIGFTALLG</sequence>
<reference evidence="9" key="1">
    <citation type="submission" date="2021-02" db="EMBL/GenBank/DDBJ databases">
        <title>Genome sequence Cadophora malorum strain M34.</title>
        <authorList>
            <person name="Stefanovic E."/>
            <person name="Vu D."/>
            <person name="Scully C."/>
            <person name="Dijksterhuis J."/>
            <person name="Roader J."/>
            <person name="Houbraken J."/>
        </authorList>
    </citation>
    <scope>NUCLEOTIDE SEQUENCE</scope>
    <source>
        <strain evidence="9">M34</strain>
    </source>
</reference>
<dbReference type="PANTHER" id="PTHR30574">
    <property type="entry name" value="INNER MEMBRANE PROTEIN YEDE"/>
    <property type="match status" value="1"/>
</dbReference>
<feature type="transmembrane region" description="Helical" evidence="8">
    <location>
        <begin position="84"/>
        <end position="111"/>
    </location>
</feature>
<keyword evidence="5 8" id="KW-0812">Transmembrane</keyword>
<evidence type="ECO:0000313" key="10">
    <source>
        <dbReference type="Proteomes" id="UP000664132"/>
    </source>
</evidence>
<dbReference type="EMBL" id="JAFJYH010000053">
    <property type="protein sequence ID" value="KAG4422193.1"/>
    <property type="molecule type" value="Genomic_DNA"/>
</dbReference>
<keyword evidence="4" id="KW-0997">Cell inner membrane</keyword>
<feature type="transmembrane region" description="Helical" evidence="8">
    <location>
        <begin position="176"/>
        <end position="196"/>
    </location>
</feature>
<evidence type="ECO:0000256" key="8">
    <source>
        <dbReference type="SAM" id="Phobius"/>
    </source>
</evidence>
<dbReference type="InterPro" id="IPR007272">
    <property type="entry name" value="Sulf_transp_TsuA/YedE"/>
</dbReference>
<evidence type="ECO:0000256" key="7">
    <source>
        <dbReference type="ARBA" id="ARBA00023136"/>
    </source>
</evidence>
<keyword evidence="6 8" id="KW-1133">Transmembrane helix</keyword>
<proteinExistence type="predicted"/>
<evidence type="ECO:0000313" key="9">
    <source>
        <dbReference type="EMBL" id="KAG4422193.1"/>
    </source>
</evidence>
<comment type="caution">
    <text evidence="9">The sequence shown here is derived from an EMBL/GenBank/DDBJ whole genome shotgun (WGS) entry which is preliminary data.</text>
</comment>
<gene>
    <name evidence="9" type="ORF">IFR04_004699</name>
</gene>
<name>A0A8H7WCC2_9HELO</name>
<evidence type="ECO:0000256" key="1">
    <source>
        <dbReference type="ARBA" id="ARBA00004429"/>
    </source>
</evidence>
<keyword evidence="7 8" id="KW-0472">Membrane</keyword>
<evidence type="ECO:0000256" key="3">
    <source>
        <dbReference type="ARBA" id="ARBA00022475"/>
    </source>
</evidence>
<keyword evidence="3" id="KW-1003">Cell membrane</keyword>
<evidence type="ECO:0000256" key="2">
    <source>
        <dbReference type="ARBA" id="ARBA00022448"/>
    </source>
</evidence>
<feature type="transmembrane region" description="Helical" evidence="8">
    <location>
        <begin position="255"/>
        <end position="274"/>
    </location>
</feature>
<dbReference type="OrthoDB" id="10254418at2759"/>
<dbReference type="GO" id="GO:0005886">
    <property type="term" value="C:plasma membrane"/>
    <property type="evidence" value="ECO:0007669"/>
    <property type="project" value="UniProtKB-SubCell"/>
</dbReference>
<keyword evidence="10" id="KW-1185">Reference proteome</keyword>
<accession>A0A8H7WCC2</accession>
<dbReference type="Proteomes" id="UP000664132">
    <property type="component" value="Unassembled WGS sequence"/>
</dbReference>
<feature type="transmembrane region" description="Helical" evidence="8">
    <location>
        <begin position="319"/>
        <end position="344"/>
    </location>
</feature>
<dbReference type="PANTHER" id="PTHR30574:SF1">
    <property type="entry name" value="SULPHUR TRANSPORT DOMAIN-CONTAINING PROTEIN"/>
    <property type="match status" value="1"/>
</dbReference>
<evidence type="ECO:0000256" key="6">
    <source>
        <dbReference type="ARBA" id="ARBA00022989"/>
    </source>
</evidence>
<feature type="transmembrane region" description="Helical" evidence="8">
    <location>
        <begin position="208"/>
        <end position="235"/>
    </location>
</feature>
<comment type="subcellular location">
    <subcellularLocation>
        <location evidence="1">Cell inner membrane</location>
        <topology evidence="1">Multi-pass membrane protein</topology>
    </subcellularLocation>
</comment>
<feature type="transmembrane region" description="Helical" evidence="8">
    <location>
        <begin position="117"/>
        <end position="134"/>
    </location>
</feature>
<organism evidence="9 10">
    <name type="scientific">Cadophora malorum</name>
    <dbReference type="NCBI Taxonomy" id="108018"/>
    <lineage>
        <taxon>Eukaryota</taxon>
        <taxon>Fungi</taxon>
        <taxon>Dikarya</taxon>
        <taxon>Ascomycota</taxon>
        <taxon>Pezizomycotina</taxon>
        <taxon>Leotiomycetes</taxon>
        <taxon>Helotiales</taxon>
        <taxon>Ploettnerulaceae</taxon>
        <taxon>Cadophora</taxon>
    </lineage>
</organism>
<evidence type="ECO:0000256" key="4">
    <source>
        <dbReference type="ARBA" id="ARBA00022519"/>
    </source>
</evidence>
<dbReference type="AlphaFoldDB" id="A0A8H7WCC2"/>
<feature type="transmembrane region" description="Helical" evidence="8">
    <location>
        <begin position="40"/>
        <end position="63"/>
    </location>
</feature>
<keyword evidence="2" id="KW-0813">Transport</keyword>